<dbReference type="SMART" id="SM00212">
    <property type="entry name" value="UBCc"/>
    <property type="match status" value="1"/>
</dbReference>
<evidence type="ECO:0000256" key="3">
    <source>
        <dbReference type="SAM" id="MobiDB-lite"/>
    </source>
</evidence>
<sequence length="1124" mass="127552">MSANSGATAAAATAEETTAAAVATITETMSEARQLIGAKEVKEFYGNDIVFSYDKKKGIVFGVVVDSYESSGSEDSLGALEKGQIRVYWPHNHSEHVWKQDNVHLLSRFILPGDIVRRLEDGKETQRGYCRSSKQVATVQILGTDKVIENVSQDRLENMLKFNYGSAVCLNNKFGRIMNFDQKVTLTSKCGSVVEILNSINHDIEEYWLGRRGSSFVGEYYVGQDVSLVPWNLEEPTWIKKSKTIRRNLHMRQKFTVKNVEIVNVDVAWHRPDATSAEESKLHMSIADVKAEEIPKLQLMESMEERSLELCERRLLKLSPGDTMITKKQWLQKRSKVLMPHLTKGTANTGSTKKKRSRYNSNSLLNTDDEIYVMGADDVEEDTEAADDEASDEAEWSTDNESSIADDKQRMLVVFKKKRCGMKKVTLERILNVPVEVTCYDSQVTIVWQDGTEEKDLSSTQLYYSISLDDHEFFPGEWVIQNEDEFSGQYGVVQKVDYLERTAMIKWFEYNEQEKEQKYLHTDEMSVYDITKHPKFAFRPGIFVYSSNNINAKLGMVHDSCPQGYIVVKWLSGDEGKYTPQELVLLPDTHDLLDDDDDDENESGQMSWETESIESITGDMNSEPILQNMAARLDFVRSRIVYLREAFQQHTVYENFTYLRDLLIVYDNSSYLDKLLGTSFFNNKSKHYQTLLQQVKDRARQHGVEIFGRCVSDNSTSLKMKVAERENINKVLRLEHKINAQIESSKDGSSNKEGGEPSLAPTPESEKINITSDNLCVEVLSMIKARMDLAYAEIVARMDGTQALTVMTKASEPTVSPMLSVPTTPDDSFTSLTLTPPKFGSLAKPTGSNFVSESYSVLDDAPTNHRYFNSKNEPTDKMQFFRAVRTESNLLRESLPPGVWVRSYANRMDLLSVMIRGPDKTPYEDGLFLFDMQLSADYPRSPPLVSYISYSSERLNPNLYVEGRVCVSLLGTWLGRGTEVWGPNSTLLQLIVSIQGLILVAEPYYNEAGYEKQSESQQGYENSRTYNELVILKLVQSMTELLLSPPQVFRHEVLYHFSNCGDRLCVRLKALINNTSPESMKLDFPLLPISKGLKLSLNTALDRFHQVLISALEKQQPIAQTPTF</sequence>
<dbReference type="GeneID" id="108566284"/>
<evidence type="ECO:0000313" key="6">
    <source>
        <dbReference type="RefSeq" id="XP_017781581.1"/>
    </source>
</evidence>
<dbReference type="InterPro" id="IPR057734">
    <property type="entry name" value="UBE2O-like_SH3-C"/>
</dbReference>
<accession>A0ABM1N431</accession>
<protein>
    <submittedName>
        <fullName evidence="6">(E3-independent) E2 ubiquitin-conjugating enzyme</fullName>
    </submittedName>
</protein>
<dbReference type="Pfam" id="PF23046">
    <property type="entry name" value="tSH3-B_UBE2O"/>
    <property type="match status" value="1"/>
</dbReference>
<reference evidence="6" key="1">
    <citation type="submission" date="2025-08" db="UniProtKB">
        <authorList>
            <consortium name="RefSeq"/>
        </authorList>
    </citation>
    <scope>IDENTIFICATION</scope>
    <source>
        <tissue evidence="6">Whole Larva</tissue>
    </source>
</reference>
<feature type="region of interest" description="Disordered" evidence="3">
    <location>
        <begin position="341"/>
        <end position="360"/>
    </location>
</feature>
<dbReference type="PROSITE" id="PS50127">
    <property type="entry name" value="UBC_2"/>
    <property type="match status" value="1"/>
</dbReference>
<evidence type="ECO:0000313" key="5">
    <source>
        <dbReference type="Proteomes" id="UP000695000"/>
    </source>
</evidence>
<gene>
    <name evidence="6" type="primary">LOC108566284</name>
</gene>
<dbReference type="PANTHER" id="PTHR46116:SF15">
    <property type="entry name" value="(E3-INDEPENDENT) E2 UBIQUITIN-CONJUGATING ENZYME"/>
    <property type="match status" value="1"/>
</dbReference>
<name>A0ABM1N431_NICVS</name>
<dbReference type="CDD" id="cd23837">
    <property type="entry name" value="UBCc_UBE2O"/>
    <property type="match status" value="1"/>
</dbReference>
<dbReference type="Pfam" id="PF00179">
    <property type="entry name" value="UQ_con"/>
    <property type="match status" value="1"/>
</dbReference>
<dbReference type="Gene3D" id="3.10.110.10">
    <property type="entry name" value="Ubiquitin Conjugating Enzyme"/>
    <property type="match status" value="1"/>
</dbReference>
<dbReference type="InterPro" id="IPR000608">
    <property type="entry name" value="UBC"/>
</dbReference>
<feature type="region of interest" description="Disordered" evidence="3">
    <location>
        <begin position="380"/>
        <end position="403"/>
    </location>
</feature>
<feature type="compositionally biased region" description="Acidic residues" evidence="3">
    <location>
        <begin position="380"/>
        <end position="398"/>
    </location>
</feature>
<feature type="region of interest" description="Disordered" evidence="3">
    <location>
        <begin position="742"/>
        <end position="766"/>
    </location>
</feature>
<dbReference type="InterPro" id="IPR016135">
    <property type="entry name" value="UBQ-conjugating_enzyme/RWD"/>
</dbReference>
<dbReference type="InterPro" id="IPR057735">
    <property type="entry name" value="UBE2O-like_tSH3-B"/>
</dbReference>
<dbReference type="RefSeq" id="XP_017781581.1">
    <property type="nucleotide sequence ID" value="XM_017926092.1"/>
</dbReference>
<keyword evidence="2" id="KW-0833">Ubl conjugation pathway</keyword>
<dbReference type="Pfam" id="PF23043">
    <property type="entry name" value="SH3-B_UBE2O"/>
    <property type="match status" value="1"/>
</dbReference>
<evidence type="ECO:0000259" key="4">
    <source>
        <dbReference type="PROSITE" id="PS50127"/>
    </source>
</evidence>
<dbReference type="PANTHER" id="PTHR46116">
    <property type="entry name" value="(E3-INDEPENDENT) E2 UBIQUITIN-CONJUGATING ENZYME"/>
    <property type="match status" value="1"/>
</dbReference>
<evidence type="ECO:0000256" key="1">
    <source>
        <dbReference type="ARBA" id="ARBA00022679"/>
    </source>
</evidence>
<dbReference type="SUPFAM" id="SSF54495">
    <property type="entry name" value="UBC-like"/>
    <property type="match status" value="1"/>
</dbReference>
<organism evidence="5 6">
    <name type="scientific">Nicrophorus vespilloides</name>
    <name type="common">Boreal carrion beetle</name>
    <dbReference type="NCBI Taxonomy" id="110193"/>
    <lineage>
        <taxon>Eukaryota</taxon>
        <taxon>Metazoa</taxon>
        <taxon>Ecdysozoa</taxon>
        <taxon>Arthropoda</taxon>
        <taxon>Hexapoda</taxon>
        <taxon>Insecta</taxon>
        <taxon>Pterygota</taxon>
        <taxon>Neoptera</taxon>
        <taxon>Endopterygota</taxon>
        <taxon>Coleoptera</taxon>
        <taxon>Polyphaga</taxon>
        <taxon>Staphyliniformia</taxon>
        <taxon>Silphidae</taxon>
        <taxon>Nicrophorinae</taxon>
        <taxon>Nicrophorus</taxon>
    </lineage>
</organism>
<dbReference type="InterPro" id="IPR057733">
    <property type="entry name" value="UBE2O-like_SH3-B"/>
</dbReference>
<evidence type="ECO:0000256" key="2">
    <source>
        <dbReference type="ARBA" id="ARBA00022786"/>
    </source>
</evidence>
<keyword evidence="5" id="KW-1185">Reference proteome</keyword>
<keyword evidence="1" id="KW-0808">Transferase</keyword>
<feature type="compositionally biased region" description="Basic and acidic residues" evidence="3">
    <location>
        <begin position="742"/>
        <end position="755"/>
    </location>
</feature>
<proteinExistence type="predicted"/>
<dbReference type="Pfam" id="PF23044">
    <property type="entry name" value="SH3-C_UBE2O"/>
    <property type="match status" value="1"/>
</dbReference>
<dbReference type="Proteomes" id="UP000695000">
    <property type="component" value="Unplaced"/>
</dbReference>
<feature type="domain" description="UBC core" evidence="4">
    <location>
        <begin position="879"/>
        <end position="1039"/>
    </location>
</feature>